<dbReference type="SMART" id="SM00495">
    <property type="entry name" value="ChtBD3"/>
    <property type="match status" value="2"/>
</dbReference>
<dbReference type="InterPro" id="IPR052750">
    <property type="entry name" value="GH18_Chitinase"/>
</dbReference>
<organism evidence="5 6">
    <name type="scientific">Microbacterium profundi</name>
    <dbReference type="NCBI Taxonomy" id="450380"/>
    <lineage>
        <taxon>Bacteria</taxon>
        <taxon>Bacillati</taxon>
        <taxon>Actinomycetota</taxon>
        <taxon>Actinomycetes</taxon>
        <taxon>Micrococcales</taxon>
        <taxon>Microbacteriaceae</taxon>
        <taxon>Microbacterium</taxon>
    </lineage>
</organism>
<dbReference type="Proteomes" id="UP001553715">
    <property type="component" value="Unassembled WGS sequence"/>
</dbReference>
<dbReference type="CDD" id="cd06543">
    <property type="entry name" value="GH18_PF-ChiA-like"/>
    <property type="match status" value="1"/>
</dbReference>
<keyword evidence="6" id="KW-1185">Reference proteome</keyword>
<keyword evidence="3" id="KW-0472">Membrane</keyword>
<feature type="domain" description="Chitin-binding type-3" evidence="4">
    <location>
        <begin position="393"/>
        <end position="442"/>
    </location>
</feature>
<dbReference type="PANTHER" id="PTHR42976">
    <property type="entry name" value="BIFUNCTIONAL CHITINASE/LYSOZYME-RELATED"/>
    <property type="match status" value="1"/>
</dbReference>
<dbReference type="CDD" id="cd12215">
    <property type="entry name" value="ChiC_BD"/>
    <property type="match status" value="2"/>
</dbReference>
<gene>
    <name evidence="5" type="ORF">AB0301_13970</name>
</gene>
<evidence type="ECO:0000313" key="6">
    <source>
        <dbReference type="Proteomes" id="UP001553715"/>
    </source>
</evidence>
<dbReference type="SUPFAM" id="SSF51445">
    <property type="entry name" value="(Trans)glycosidases"/>
    <property type="match status" value="1"/>
</dbReference>
<evidence type="ECO:0000259" key="4">
    <source>
        <dbReference type="SMART" id="SM00495"/>
    </source>
</evidence>
<proteinExistence type="predicted"/>
<evidence type="ECO:0000313" key="5">
    <source>
        <dbReference type="EMBL" id="MEW1976162.1"/>
    </source>
</evidence>
<feature type="region of interest" description="Disordered" evidence="2">
    <location>
        <begin position="495"/>
        <end position="524"/>
    </location>
</feature>
<dbReference type="InterPro" id="IPR036573">
    <property type="entry name" value="CBM_sf_5/12"/>
</dbReference>
<feature type="region of interest" description="Disordered" evidence="2">
    <location>
        <begin position="367"/>
        <end position="391"/>
    </location>
</feature>
<evidence type="ECO:0000256" key="2">
    <source>
        <dbReference type="SAM" id="MobiDB-lite"/>
    </source>
</evidence>
<feature type="domain" description="Chitin-binding type-3" evidence="4">
    <location>
        <begin position="462"/>
        <end position="510"/>
    </location>
</feature>
<protein>
    <submittedName>
        <fullName evidence="5">Carbohydrate-binding protein</fullName>
    </submittedName>
</protein>
<dbReference type="PANTHER" id="PTHR42976:SF1">
    <property type="entry name" value="GH18 DOMAIN-CONTAINING PROTEIN-RELATED"/>
    <property type="match status" value="1"/>
</dbReference>
<evidence type="ECO:0000256" key="3">
    <source>
        <dbReference type="SAM" id="Phobius"/>
    </source>
</evidence>
<dbReference type="Gene3D" id="2.10.10.20">
    <property type="entry name" value="Carbohydrate-binding module superfamily 5/12"/>
    <property type="match status" value="2"/>
</dbReference>
<evidence type="ECO:0000256" key="1">
    <source>
        <dbReference type="ARBA" id="ARBA00022801"/>
    </source>
</evidence>
<dbReference type="InterPro" id="IPR017853">
    <property type="entry name" value="GH"/>
</dbReference>
<dbReference type="EMBL" id="JBFBMH010000023">
    <property type="protein sequence ID" value="MEW1976162.1"/>
    <property type="molecule type" value="Genomic_DNA"/>
</dbReference>
<feature type="transmembrane region" description="Helical" evidence="3">
    <location>
        <begin position="21"/>
        <end position="42"/>
    </location>
</feature>
<dbReference type="RefSeq" id="WP_366233221.1">
    <property type="nucleotide sequence ID" value="NZ_JBFBMH010000023.1"/>
</dbReference>
<comment type="caution">
    <text evidence="5">The sequence shown here is derived from an EMBL/GenBank/DDBJ whole genome shotgun (WGS) entry which is preliminary data.</text>
</comment>
<sequence length="524" mass="55467">MTTSPTDSSRHAGRRLSPWRVLIGIALALTFVGAAVVVPWYLAERAPATTIEAGPRWFGGYFDATAASVSTAATTGDGTDDSVVLAFVVAAAADTCEPSWGAAYSLSDAAGELDLDRRIDNMRRDGAHVAVSFGGALNTELAVACTTTSALTEAYEAVIDRYRVSTIDVDLENRNLSDTTAGARRAAAIATLQQERADTGSELSVWLTLPTATDGLTDQGIAAVRQMLEAGVDLTGVNAMTMDYGTDLAGQTMAEASIGALEAVNDQLTTLYADLRIPLPDGGAWAIMGATPMIGQNDVVEEVFTISDARALNDFAREKELARMSMWSINRDRTCGPNYPNVATVSDACSGVEQNSDTFAAVLSSGFDEAPSDAETPSPASTPVADDPDTSPYPIWSPDVAYSAGVRVVWHGYVYAAKWWVSGAAEPDDPTQSADQTAWTLLGAVMADDEPYTLPTVAAGTYPDWVPTQMYEAGARVVVDGVPYEAAWWTQGDDPTIGITDHDRSPWTVVSEDAPEDTAETPSE</sequence>
<keyword evidence="3" id="KW-1133">Transmembrane helix</keyword>
<dbReference type="Pfam" id="PF02839">
    <property type="entry name" value="CBM_5_12"/>
    <property type="match status" value="1"/>
</dbReference>
<name>A0ABV3LLA7_9MICO</name>
<dbReference type="Gene3D" id="3.20.20.80">
    <property type="entry name" value="Glycosidases"/>
    <property type="match status" value="1"/>
</dbReference>
<dbReference type="InterPro" id="IPR003610">
    <property type="entry name" value="CBM5/12"/>
</dbReference>
<reference evidence="5 6" key="1">
    <citation type="submission" date="2024-06" db="EMBL/GenBank/DDBJ databases">
        <title>The Natural Products Discovery Center: Release of the First 8490 Sequenced Strains for Exploring Actinobacteria Biosynthetic Diversity.</title>
        <authorList>
            <person name="Kalkreuter E."/>
            <person name="Kautsar S.A."/>
            <person name="Yang D."/>
            <person name="Bader C.D."/>
            <person name="Teijaro C.N."/>
            <person name="Fluegel L."/>
            <person name="Davis C.M."/>
            <person name="Simpson J.R."/>
            <person name="Lauterbach L."/>
            <person name="Steele A.D."/>
            <person name="Gui C."/>
            <person name="Meng S."/>
            <person name="Li G."/>
            <person name="Viehrig K."/>
            <person name="Ye F."/>
            <person name="Su P."/>
            <person name="Kiefer A.F."/>
            <person name="Nichols A."/>
            <person name="Cepeda A.J."/>
            <person name="Yan W."/>
            <person name="Fan B."/>
            <person name="Jiang Y."/>
            <person name="Adhikari A."/>
            <person name="Zheng C.-J."/>
            <person name="Schuster L."/>
            <person name="Cowan T.M."/>
            <person name="Smanski M.J."/>
            <person name="Chevrette M.G."/>
            <person name="De Carvalho L.P.S."/>
            <person name="Shen B."/>
        </authorList>
    </citation>
    <scope>NUCLEOTIDE SEQUENCE [LARGE SCALE GENOMIC DNA]</scope>
    <source>
        <strain evidence="5 6">NPDC077434</strain>
    </source>
</reference>
<keyword evidence="1" id="KW-0378">Hydrolase</keyword>
<keyword evidence="3" id="KW-0812">Transmembrane</keyword>
<dbReference type="SUPFAM" id="SSF51055">
    <property type="entry name" value="Carbohydrate binding domain"/>
    <property type="match status" value="2"/>
</dbReference>
<feature type="compositionally biased region" description="Acidic residues" evidence="2">
    <location>
        <begin position="513"/>
        <end position="524"/>
    </location>
</feature>
<accession>A0ABV3LLA7</accession>